<dbReference type="VEuPathDB" id="TriTrypDB:Tc_MARK_5117"/>
<keyword evidence="1" id="KW-0812">Transmembrane</keyword>
<dbReference type="VEuPathDB" id="TriTrypDB:TcCL_NonESM13086"/>
<dbReference type="VEuPathDB" id="TriTrypDB:TcCLB.508479.220"/>
<dbReference type="VEuPathDB" id="TriTrypDB:BCY84_13602"/>
<keyword evidence="1" id="KW-0472">Membrane</keyword>
<dbReference type="EMBL" id="PRFC01000261">
    <property type="protein sequence ID" value="PWU96064.1"/>
    <property type="molecule type" value="Genomic_DNA"/>
</dbReference>
<keyword evidence="2" id="KW-0732">Signal</keyword>
<name>A0A2V2VIT0_TRYCR</name>
<sequence length="480" mass="53400">MLIQMISFLAIVVLFLPLNCDAVLLLESVGRSLNFTRQASREAQSVVFRTDVSRLLDWHVVRGAQGLQLRVALLLRFESSTPSENTGPFLAVMDEIFIQCLYAPISLNNADDAVSVIFSTSHATVYILYPCGYDDASASLHMLAAHWRDGNLSVTSDEPVLSLGVAKRWLLSHDSGGADAQLLYIQGLDGVTSAILLEKGDPFGVYPSSISRLKFPQKSTMRDTELVSSCFLHNVGVSGLVRHSRLEETFYFELYRIFSSKQSAELLLETSTTIFTDLDSEERRHCSLSSRVAFTGCSLTFSSTPALQVEITLTAMLESPTASGLREIGGWVRCGTTVLKGRAEIKDGGLHVLVLPLRRVQFKPAAEMEGVREEGEHTRGRLGHCTFHHSNDTLDCDGGEEPVCSCKCGVSRHCLALQLWWRPSTGVDLFFCDWLGMGLFEGFAFVFVLFTVTFVIHFATRLLLLHRHFFFFFLGLNRLF</sequence>
<feature type="signal peptide" evidence="2">
    <location>
        <begin position="1"/>
        <end position="22"/>
    </location>
</feature>
<dbReference type="AlphaFoldDB" id="A0A2V2VIT0"/>
<dbReference type="VEuPathDB" id="TriTrypDB:C3747_261g26"/>
<dbReference type="VEuPathDB" id="TriTrypDB:TcG_06595"/>
<organism evidence="3 4">
    <name type="scientific">Trypanosoma cruzi</name>
    <dbReference type="NCBI Taxonomy" id="5693"/>
    <lineage>
        <taxon>Eukaryota</taxon>
        <taxon>Discoba</taxon>
        <taxon>Euglenozoa</taxon>
        <taxon>Kinetoplastea</taxon>
        <taxon>Metakinetoplastina</taxon>
        <taxon>Trypanosomatida</taxon>
        <taxon>Trypanosomatidae</taxon>
        <taxon>Trypanosoma</taxon>
        <taxon>Schizotrypanum</taxon>
    </lineage>
</organism>
<dbReference type="Proteomes" id="UP000246078">
    <property type="component" value="Unassembled WGS sequence"/>
</dbReference>
<evidence type="ECO:0000313" key="4">
    <source>
        <dbReference type="Proteomes" id="UP000246078"/>
    </source>
</evidence>
<comment type="caution">
    <text evidence="3">The sequence shown here is derived from an EMBL/GenBank/DDBJ whole genome shotgun (WGS) entry which is preliminary data.</text>
</comment>
<feature type="chain" id="PRO_5016044553" evidence="2">
    <location>
        <begin position="23"/>
        <end position="480"/>
    </location>
</feature>
<dbReference type="VEuPathDB" id="TriTrypDB:C4B63_11g480"/>
<dbReference type="VEuPathDB" id="TriTrypDB:TcBrA4_0081970"/>
<evidence type="ECO:0000256" key="1">
    <source>
        <dbReference type="SAM" id="Phobius"/>
    </source>
</evidence>
<reference evidence="3 4" key="1">
    <citation type="journal article" date="2018" name="Microb. Genom.">
        <title>Expanding an expanded genome: long-read sequencing of Trypanosoma cruzi.</title>
        <authorList>
            <person name="Berna L."/>
            <person name="Rodriguez M."/>
            <person name="Chiribao M.L."/>
            <person name="Parodi-Talice A."/>
            <person name="Pita S."/>
            <person name="Rijo G."/>
            <person name="Alvarez-Valin F."/>
            <person name="Robello C."/>
        </authorList>
    </citation>
    <scope>NUCLEOTIDE SEQUENCE [LARGE SCALE GENOMIC DNA]</scope>
    <source>
        <strain evidence="3 4">TCC</strain>
    </source>
</reference>
<feature type="transmembrane region" description="Helical" evidence="1">
    <location>
        <begin position="434"/>
        <end position="459"/>
    </location>
</feature>
<accession>A0A2V2VIT0</accession>
<proteinExistence type="predicted"/>
<protein>
    <submittedName>
        <fullName evidence="3">Uncharacterized protein</fullName>
    </submittedName>
</protein>
<dbReference type="VEuPathDB" id="TriTrypDB:TCSYLVIO_006417"/>
<evidence type="ECO:0000313" key="3">
    <source>
        <dbReference type="EMBL" id="PWU96064.1"/>
    </source>
</evidence>
<dbReference type="VEuPathDB" id="TriTrypDB:ECC02_002327"/>
<gene>
    <name evidence="3" type="ORF">C3747_261g26</name>
</gene>
<evidence type="ECO:0000256" key="2">
    <source>
        <dbReference type="SAM" id="SignalP"/>
    </source>
</evidence>
<dbReference type="VEuPathDB" id="TriTrypDB:TCDM_08314"/>
<keyword evidence="1" id="KW-1133">Transmembrane helix</keyword>